<dbReference type="HOGENOM" id="CLU_1769965_0_0_1"/>
<evidence type="ECO:0000313" key="3">
    <source>
        <dbReference type="Proteomes" id="UP000000305"/>
    </source>
</evidence>
<keyword evidence="3" id="KW-1185">Reference proteome</keyword>
<dbReference type="SMART" id="SM00558">
    <property type="entry name" value="JmjC"/>
    <property type="match status" value="1"/>
</dbReference>
<dbReference type="EMBL" id="GL732612">
    <property type="protein sequence ID" value="EFX71269.1"/>
    <property type="molecule type" value="Genomic_DNA"/>
</dbReference>
<dbReference type="PANTHER" id="PTHR10694">
    <property type="entry name" value="LYSINE-SPECIFIC DEMETHYLASE"/>
    <property type="match status" value="1"/>
</dbReference>
<evidence type="ECO:0000313" key="2">
    <source>
        <dbReference type="EMBL" id="EFX71269.1"/>
    </source>
</evidence>
<proteinExistence type="predicted"/>
<reference evidence="2 3" key="1">
    <citation type="journal article" date="2011" name="Science">
        <title>The ecoresponsive genome of Daphnia pulex.</title>
        <authorList>
            <person name="Colbourne J.K."/>
            <person name="Pfrender M.E."/>
            <person name="Gilbert D."/>
            <person name="Thomas W.K."/>
            <person name="Tucker A."/>
            <person name="Oakley T.H."/>
            <person name="Tokishita S."/>
            <person name="Aerts A."/>
            <person name="Arnold G.J."/>
            <person name="Basu M.K."/>
            <person name="Bauer D.J."/>
            <person name="Caceres C.E."/>
            <person name="Carmel L."/>
            <person name="Casola C."/>
            <person name="Choi J.H."/>
            <person name="Detter J.C."/>
            <person name="Dong Q."/>
            <person name="Dusheyko S."/>
            <person name="Eads B.D."/>
            <person name="Frohlich T."/>
            <person name="Geiler-Samerotte K.A."/>
            <person name="Gerlach D."/>
            <person name="Hatcher P."/>
            <person name="Jogdeo S."/>
            <person name="Krijgsveld J."/>
            <person name="Kriventseva E.V."/>
            <person name="Kultz D."/>
            <person name="Laforsch C."/>
            <person name="Lindquist E."/>
            <person name="Lopez J."/>
            <person name="Manak J.R."/>
            <person name="Muller J."/>
            <person name="Pangilinan J."/>
            <person name="Patwardhan R.P."/>
            <person name="Pitluck S."/>
            <person name="Pritham E.J."/>
            <person name="Rechtsteiner A."/>
            <person name="Rho M."/>
            <person name="Rogozin I.B."/>
            <person name="Sakarya O."/>
            <person name="Salamov A."/>
            <person name="Schaack S."/>
            <person name="Shapiro H."/>
            <person name="Shiga Y."/>
            <person name="Skalitzky C."/>
            <person name="Smith Z."/>
            <person name="Souvorov A."/>
            <person name="Sung W."/>
            <person name="Tang Z."/>
            <person name="Tsuchiya D."/>
            <person name="Tu H."/>
            <person name="Vos H."/>
            <person name="Wang M."/>
            <person name="Wolf Y.I."/>
            <person name="Yamagata H."/>
            <person name="Yamada T."/>
            <person name="Ye Y."/>
            <person name="Shaw J.R."/>
            <person name="Andrews J."/>
            <person name="Crease T.J."/>
            <person name="Tang H."/>
            <person name="Lucas S.M."/>
            <person name="Robertson H.M."/>
            <person name="Bork P."/>
            <person name="Koonin E.V."/>
            <person name="Zdobnov E.M."/>
            <person name="Grigoriev I.V."/>
            <person name="Lynch M."/>
            <person name="Boore J.L."/>
        </authorList>
    </citation>
    <scope>NUCLEOTIDE SEQUENCE [LARGE SCALE GENOMIC DNA]</scope>
</reference>
<organism evidence="2 3">
    <name type="scientific">Daphnia pulex</name>
    <name type="common">Water flea</name>
    <dbReference type="NCBI Taxonomy" id="6669"/>
    <lineage>
        <taxon>Eukaryota</taxon>
        <taxon>Metazoa</taxon>
        <taxon>Ecdysozoa</taxon>
        <taxon>Arthropoda</taxon>
        <taxon>Crustacea</taxon>
        <taxon>Branchiopoda</taxon>
        <taxon>Diplostraca</taxon>
        <taxon>Cladocera</taxon>
        <taxon>Anomopoda</taxon>
        <taxon>Daphniidae</taxon>
        <taxon>Daphnia</taxon>
    </lineage>
</organism>
<dbReference type="PANTHER" id="PTHR10694:SF129">
    <property type="entry name" value="LYSINE-SPECIFIC DEMETHYLASE 4B-RELATED"/>
    <property type="match status" value="1"/>
</dbReference>
<dbReference type="OrthoDB" id="1678912at2759"/>
<dbReference type="OMA" id="HTHIYIN"/>
<dbReference type="InterPro" id="IPR003347">
    <property type="entry name" value="JmjC_dom"/>
</dbReference>
<dbReference type="eggNOG" id="KOG0958">
    <property type="taxonomic scope" value="Eukaryota"/>
</dbReference>
<dbReference type="Pfam" id="PF02373">
    <property type="entry name" value="JmjC"/>
    <property type="match status" value="1"/>
</dbReference>
<dbReference type="AlphaFoldDB" id="E9HAG1"/>
<evidence type="ECO:0000259" key="1">
    <source>
        <dbReference type="PROSITE" id="PS51184"/>
    </source>
</evidence>
<sequence>MSYTAWHVRDMNFPSVIYHHFGAPKFWIIVPQAFATRLINLFKAEVPDYYEKCEAAETHKNILAFPQILKAANPPIPFICIKQCVGQYVVTFPGAYHMVLNSGYNVCEGLNFSVDRWTRKYAKKERKCTCDLKPKPEDDVSLSFKIE</sequence>
<protein>
    <recommendedName>
        <fullName evidence="1">JmjC domain-containing protein</fullName>
    </recommendedName>
</protein>
<name>E9HAG1_DAPPU</name>
<gene>
    <name evidence="2" type="ORF">DAPPUDRAFT_255987</name>
</gene>
<dbReference type="SUPFAM" id="SSF51197">
    <property type="entry name" value="Clavaminate synthase-like"/>
    <property type="match status" value="1"/>
</dbReference>
<accession>E9HAG1</accession>
<dbReference type="KEGG" id="dpx:DAPPUDRAFT_255987"/>
<dbReference type="Proteomes" id="UP000000305">
    <property type="component" value="Unassembled WGS sequence"/>
</dbReference>
<feature type="domain" description="JmjC" evidence="1">
    <location>
        <begin position="1"/>
        <end position="133"/>
    </location>
</feature>
<dbReference type="PROSITE" id="PS51184">
    <property type="entry name" value="JMJC"/>
    <property type="match status" value="1"/>
</dbReference>
<dbReference type="PhylomeDB" id="E9HAG1"/>
<dbReference type="InParanoid" id="E9HAG1"/>
<dbReference type="Gene3D" id="2.60.120.650">
    <property type="entry name" value="Cupin"/>
    <property type="match status" value="1"/>
</dbReference>